<evidence type="ECO:0000256" key="9">
    <source>
        <dbReference type="ARBA" id="ARBA00023160"/>
    </source>
</evidence>
<name>A0A212F033_DANPL</name>
<organism evidence="11 12">
    <name type="scientific">Danaus plexippus plexippus</name>
    <dbReference type="NCBI Taxonomy" id="278856"/>
    <lineage>
        <taxon>Eukaryota</taxon>
        <taxon>Metazoa</taxon>
        <taxon>Ecdysozoa</taxon>
        <taxon>Arthropoda</taxon>
        <taxon>Hexapoda</taxon>
        <taxon>Insecta</taxon>
        <taxon>Pterygota</taxon>
        <taxon>Neoptera</taxon>
        <taxon>Endopterygota</taxon>
        <taxon>Lepidoptera</taxon>
        <taxon>Glossata</taxon>
        <taxon>Ditrysia</taxon>
        <taxon>Papilionoidea</taxon>
        <taxon>Nymphalidae</taxon>
        <taxon>Danainae</taxon>
        <taxon>Danaini</taxon>
        <taxon>Danaina</taxon>
        <taxon>Danaus</taxon>
        <taxon>Danaus</taxon>
    </lineage>
</organism>
<reference evidence="11 12" key="1">
    <citation type="journal article" date="2011" name="Cell">
        <title>The monarch butterfly genome yields insights into long-distance migration.</title>
        <authorList>
            <person name="Zhan S."/>
            <person name="Merlin C."/>
            <person name="Boore J.L."/>
            <person name="Reppert S.M."/>
        </authorList>
    </citation>
    <scope>NUCLEOTIDE SEQUENCE [LARGE SCALE GENOMIC DNA]</scope>
    <source>
        <strain evidence="11">F-2</strain>
    </source>
</reference>
<keyword evidence="4 10" id="KW-0812">Transmembrane</keyword>
<keyword evidence="5 10" id="KW-0276">Fatty acid metabolism</keyword>
<comment type="subcellular location">
    <subcellularLocation>
        <location evidence="1">Membrane</location>
        <topology evidence="1">Multi-pass membrane protein</topology>
    </subcellularLocation>
</comment>
<dbReference type="EC" id="2.3.1.199" evidence="10"/>
<dbReference type="InParanoid" id="A0A212F033"/>
<dbReference type="Pfam" id="PF01151">
    <property type="entry name" value="ELO"/>
    <property type="match status" value="1"/>
</dbReference>
<dbReference type="eggNOG" id="KOG3071">
    <property type="taxonomic scope" value="Eukaryota"/>
</dbReference>
<evidence type="ECO:0000256" key="7">
    <source>
        <dbReference type="ARBA" id="ARBA00023098"/>
    </source>
</evidence>
<feature type="transmembrane region" description="Helical" evidence="10">
    <location>
        <begin position="62"/>
        <end position="82"/>
    </location>
</feature>
<dbReference type="GO" id="GO:0019367">
    <property type="term" value="P:fatty acid elongation, saturated fatty acid"/>
    <property type="evidence" value="ECO:0007669"/>
    <property type="project" value="TreeGrafter"/>
</dbReference>
<evidence type="ECO:0000256" key="1">
    <source>
        <dbReference type="ARBA" id="ARBA00004141"/>
    </source>
</evidence>
<keyword evidence="6 10" id="KW-1133">Transmembrane helix</keyword>
<dbReference type="Proteomes" id="UP000007151">
    <property type="component" value="Unassembled WGS sequence"/>
</dbReference>
<dbReference type="KEGG" id="dpl:KGM_202897"/>
<dbReference type="InterPro" id="IPR002076">
    <property type="entry name" value="ELO_fam"/>
</dbReference>
<keyword evidence="12" id="KW-1185">Reference proteome</keyword>
<dbReference type="GO" id="GO:0042761">
    <property type="term" value="P:very long-chain fatty acid biosynthetic process"/>
    <property type="evidence" value="ECO:0007669"/>
    <property type="project" value="TreeGrafter"/>
</dbReference>
<dbReference type="GO" id="GO:0005789">
    <property type="term" value="C:endoplasmic reticulum membrane"/>
    <property type="evidence" value="ECO:0007669"/>
    <property type="project" value="TreeGrafter"/>
</dbReference>
<evidence type="ECO:0000313" key="11">
    <source>
        <dbReference type="EMBL" id="OWR47108.1"/>
    </source>
</evidence>
<proteinExistence type="inferred from homology"/>
<gene>
    <name evidence="11" type="ORF">KGM_202897</name>
</gene>
<evidence type="ECO:0000256" key="4">
    <source>
        <dbReference type="ARBA" id="ARBA00022692"/>
    </source>
</evidence>
<dbReference type="GO" id="GO:0030148">
    <property type="term" value="P:sphingolipid biosynthetic process"/>
    <property type="evidence" value="ECO:0007669"/>
    <property type="project" value="TreeGrafter"/>
</dbReference>
<feature type="transmembrane region" description="Helical" evidence="10">
    <location>
        <begin position="30"/>
        <end position="50"/>
    </location>
</feature>
<dbReference type="AlphaFoldDB" id="A0A212F033"/>
<keyword evidence="2 10" id="KW-0444">Lipid biosynthesis</keyword>
<evidence type="ECO:0000256" key="5">
    <source>
        <dbReference type="ARBA" id="ARBA00022832"/>
    </source>
</evidence>
<comment type="similarity">
    <text evidence="10">Belongs to the ELO family.</text>
</comment>
<dbReference type="PANTHER" id="PTHR11157">
    <property type="entry name" value="FATTY ACID ACYL TRANSFERASE-RELATED"/>
    <property type="match status" value="1"/>
</dbReference>
<dbReference type="STRING" id="278856.A0A212F033"/>
<feature type="transmembrane region" description="Helical" evidence="10">
    <location>
        <begin position="143"/>
        <end position="161"/>
    </location>
</feature>
<evidence type="ECO:0000256" key="8">
    <source>
        <dbReference type="ARBA" id="ARBA00023136"/>
    </source>
</evidence>
<comment type="caution">
    <text evidence="10">Lacks conserved residue(s) required for the propagation of feature annotation.</text>
</comment>
<sequence>METVAAAYNTVFYERADPRVKTWWLMTSPWPLAAIIVAYLTTIKVFLPAYMTDRKAFELRLLIKWYNVIQIIANAVVTWGILTSGWTTTYHFGCMLPDYSMNPEALRMLSFLWWTIILKLFELFETVFFLLRKKEKQASFLHIYHHVSTLIIIWSAVKYVGGGITSFSPMINNAVHVIMYSYYLLSSEGSPAVKSFLIKYKKWLTIMQMVCRLSNL</sequence>
<protein>
    <recommendedName>
        <fullName evidence="10">Elongation of very long chain fatty acids protein</fullName>
        <ecNumber evidence="10">2.3.1.199</ecNumber>
    </recommendedName>
    <alternativeName>
        <fullName evidence="10">Very-long-chain 3-oxoacyl-CoA synthase</fullName>
    </alternativeName>
</protein>
<dbReference type="GO" id="GO:0034625">
    <property type="term" value="P:fatty acid elongation, monounsaturated fatty acid"/>
    <property type="evidence" value="ECO:0007669"/>
    <property type="project" value="TreeGrafter"/>
</dbReference>
<feature type="transmembrane region" description="Helical" evidence="10">
    <location>
        <begin position="111"/>
        <end position="131"/>
    </location>
</feature>
<comment type="caution">
    <text evidence="11">The sequence shown here is derived from an EMBL/GenBank/DDBJ whole genome shotgun (WGS) entry which is preliminary data.</text>
</comment>
<keyword evidence="9 10" id="KW-0275">Fatty acid biosynthesis</keyword>
<accession>A0A212F033</accession>
<dbReference type="EMBL" id="AGBW02011173">
    <property type="protein sequence ID" value="OWR47108.1"/>
    <property type="molecule type" value="Genomic_DNA"/>
</dbReference>
<keyword evidence="3 10" id="KW-0808">Transferase</keyword>
<keyword evidence="8 10" id="KW-0472">Membrane</keyword>
<comment type="catalytic activity">
    <reaction evidence="10">
        <text>a very-long-chain acyl-CoA + malonyl-CoA + H(+) = a very-long-chain 3-oxoacyl-CoA + CO2 + CoA</text>
        <dbReference type="Rhea" id="RHEA:32727"/>
        <dbReference type="ChEBI" id="CHEBI:15378"/>
        <dbReference type="ChEBI" id="CHEBI:16526"/>
        <dbReference type="ChEBI" id="CHEBI:57287"/>
        <dbReference type="ChEBI" id="CHEBI:57384"/>
        <dbReference type="ChEBI" id="CHEBI:90725"/>
        <dbReference type="ChEBI" id="CHEBI:90736"/>
        <dbReference type="EC" id="2.3.1.199"/>
    </reaction>
</comment>
<evidence type="ECO:0000256" key="6">
    <source>
        <dbReference type="ARBA" id="ARBA00022989"/>
    </source>
</evidence>
<dbReference type="GO" id="GO:0034626">
    <property type="term" value="P:fatty acid elongation, polyunsaturated fatty acid"/>
    <property type="evidence" value="ECO:0007669"/>
    <property type="project" value="TreeGrafter"/>
</dbReference>
<dbReference type="GO" id="GO:0009922">
    <property type="term" value="F:fatty acid elongase activity"/>
    <property type="evidence" value="ECO:0007669"/>
    <property type="project" value="UniProtKB-EC"/>
</dbReference>
<evidence type="ECO:0000256" key="3">
    <source>
        <dbReference type="ARBA" id="ARBA00022679"/>
    </source>
</evidence>
<dbReference type="PANTHER" id="PTHR11157:SF113">
    <property type="entry name" value="ELONGATION OF VERY LONG CHAIN FATTY ACIDS PROTEIN"/>
    <property type="match status" value="1"/>
</dbReference>
<evidence type="ECO:0000256" key="10">
    <source>
        <dbReference type="RuleBase" id="RU361115"/>
    </source>
</evidence>
<keyword evidence="7 10" id="KW-0443">Lipid metabolism</keyword>
<evidence type="ECO:0000256" key="2">
    <source>
        <dbReference type="ARBA" id="ARBA00022516"/>
    </source>
</evidence>
<evidence type="ECO:0000313" key="12">
    <source>
        <dbReference type="Proteomes" id="UP000007151"/>
    </source>
</evidence>